<keyword evidence="2 4" id="KW-0863">Zinc-finger</keyword>
<dbReference type="GO" id="GO:0005634">
    <property type="term" value="C:nucleus"/>
    <property type="evidence" value="ECO:0007669"/>
    <property type="project" value="TreeGrafter"/>
</dbReference>
<feature type="compositionally biased region" description="Basic and acidic residues" evidence="5">
    <location>
        <begin position="107"/>
        <end position="130"/>
    </location>
</feature>
<dbReference type="EMBL" id="CAJNOK010000616">
    <property type="protein sequence ID" value="CAF0765088.1"/>
    <property type="molecule type" value="Genomic_DNA"/>
</dbReference>
<feature type="region of interest" description="Disordered" evidence="5">
    <location>
        <begin position="1531"/>
        <end position="1551"/>
    </location>
</feature>
<evidence type="ECO:0000313" key="9">
    <source>
        <dbReference type="EMBL" id="CAF0856130.1"/>
    </source>
</evidence>
<feature type="region of interest" description="Disordered" evidence="5">
    <location>
        <begin position="99"/>
        <end position="166"/>
    </location>
</feature>
<dbReference type="CDD" id="cd15552">
    <property type="entry name" value="PHD_PHF3_like"/>
    <property type="match status" value="1"/>
</dbReference>
<feature type="region of interest" description="Disordered" evidence="5">
    <location>
        <begin position="686"/>
        <end position="705"/>
    </location>
</feature>
<keyword evidence="3" id="KW-0862">Zinc</keyword>
<dbReference type="GO" id="GO:0006351">
    <property type="term" value="P:DNA-templated transcription"/>
    <property type="evidence" value="ECO:0007669"/>
    <property type="project" value="InterPro"/>
</dbReference>
<evidence type="ECO:0000256" key="4">
    <source>
        <dbReference type="PROSITE-ProRule" id="PRU00146"/>
    </source>
</evidence>
<feature type="compositionally biased region" description="Basic and acidic residues" evidence="5">
    <location>
        <begin position="1662"/>
        <end position="1673"/>
    </location>
</feature>
<dbReference type="InterPro" id="IPR011011">
    <property type="entry name" value="Znf_FYVE_PHD"/>
</dbReference>
<dbReference type="Pfam" id="PF07744">
    <property type="entry name" value="SPOC"/>
    <property type="match status" value="1"/>
</dbReference>
<evidence type="ECO:0008006" key="13">
    <source>
        <dbReference type="Google" id="ProtNLM"/>
    </source>
</evidence>
<feature type="region of interest" description="Disordered" evidence="5">
    <location>
        <begin position="1"/>
        <end position="50"/>
    </location>
</feature>
<evidence type="ECO:0000259" key="7">
    <source>
        <dbReference type="PROSITE" id="PS51321"/>
    </source>
</evidence>
<evidence type="ECO:0000313" key="10">
    <source>
        <dbReference type="EMBL" id="CAF3545138.1"/>
    </source>
</evidence>
<feature type="region of interest" description="Disordered" evidence="5">
    <location>
        <begin position="1415"/>
        <end position="1481"/>
    </location>
</feature>
<feature type="compositionally biased region" description="Polar residues" evidence="5">
    <location>
        <begin position="1365"/>
        <end position="1377"/>
    </location>
</feature>
<dbReference type="Pfam" id="PF07500">
    <property type="entry name" value="TFIIS_M"/>
    <property type="match status" value="1"/>
</dbReference>
<evidence type="ECO:0000313" key="11">
    <source>
        <dbReference type="EMBL" id="CAF3643894.1"/>
    </source>
</evidence>
<dbReference type="Pfam" id="PF00628">
    <property type="entry name" value="PHD"/>
    <property type="match status" value="1"/>
</dbReference>
<dbReference type="InterPro" id="IPR001965">
    <property type="entry name" value="Znf_PHD"/>
</dbReference>
<comment type="caution">
    <text evidence="9">The sequence shown here is derived from an EMBL/GenBank/DDBJ whole genome shotgun (WGS) entry which is preliminary data.</text>
</comment>
<protein>
    <recommendedName>
        <fullName evidence="13">Transcription factor BYE1</fullName>
    </recommendedName>
</protein>
<feature type="compositionally biased region" description="Polar residues" evidence="5">
    <location>
        <begin position="14"/>
        <end position="45"/>
    </location>
</feature>
<feature type="compositionally biased region" description="Low complexity" evidence="5">
    <location>
        <begin position="469"/>
        <end position="478"/>
    </location>
</feature>
<dbReference type="InterPro" id="IPR019786">
    <property type="entry name" value="Zinc_finger_PHD-type_CS"/>
</dbReference>
<name>A0A813WN90_9BILA</name>
<feature type="region of interest" description="Disordered" evidence="5">
    <location>
        <begin position="1644"/>
        <end position="1673"/>
    </location>
</feature>
<evidence type="ECO:0000256" key="3">
    <source>
        <dbReference type="ARBA" id="ARBA00022833"/>
    </source>
</evidence>
<dbReference type="SMART" id="SM00510">
    <property type="entry name" value="TFS2M"/>
    <property type="match status" value="1"/>
</dbReference>
<feature type="compositionally biased region" description="Polar residues" evidence="5">
    <location>
        <begin position="479"/>
        <end position="489"/>
    </location>
</feature>
<keyword evidence="1" id="KW-0479">Metal-binding</keyword>
<dbReference type="Proteomes" id="UP000677228">
    <property type="component" value="Unassembled WGS sequence"/>
</dbReference>
<dbReference type="SUPFAM" id="SSF46942">
    <property type="entry name" value="Elongation factor TFIIS domain 2"/>
    <property type="match status" value="1"/>
</dbReference>
<dbReference type="PANTHER" id="PTHR11477:SF51">
    <property type="entry name" value="PROTEIN PARTNER OF SNF, ISOFORM B"/>
    <property type="match status" value="1"/>
</dbReference>
<feature type="compositionally biased region" description="Low complexity" evidence="5">
    <location>
        <begin position="1469"/>
        <end position="1481"/>
    </location>
</feature>
<feature type="region of interest" description="Disordered" evidence="5">
    <location>
        <begin position="442"/>
        <end position="492"/>
    </location>
</feature>
<feature type="domain" description="PHD-type" evidence="6">
    <location>
        <begin position="173"/>
        <end position="228"/>
    </location>
</feature>
<dbReference type="PROSITE" id="PS51321">
    <property type="entry name" value="TFIIS_CENTRAL"/>
    <property type="match status" value="1"/>
</dbReference>
<evidence type="ECO:0000313" key="12">
    <source>
        <dbReference type="Proteomes" id="UP000663829"/>
    </source>
</evidence>
<dbReference type="Proteomes" id="UP000682733">
    <property type="component" value="Unassembled WGS sequence"/>
</dbReference>
<dbReference type="SMART" id="SM00249">
    <property type="entry name" value="PHD"/>
    <property type="match status" value="1"/>
</dbReference>
<dbReference type="Proteomes" id="UP000663829">
    <property type="component" value="Unassembled WGS sequence"/>
</dbReference>
<feature type="compositionally biased region" description="Low complexity" evidence="5">
    <location>
        <begin position="442"/>
        <end position="459"/>
    </location>
</feature>
<proteinExistence type="predicted"/>
<feature type="compositionally biased region" description="Polar residues" evidence="5">
    <location>
        <begin position="1531"/>
        <end position="1543"/>
    </location>
</feature>
<gene>
    <name evidence="9" type="ORF">GPM918_LOCUS6338</name>
    <name evidence="8" type="ORF">OVA965_LOCUS2766</name>
    <name evidence="11" type="ORF">SRO942_LOCUS6338</name>
    <name evidence="10" type="ORF">TMI583_LOCUS2765</name>
</gene>
<evidence type="ECO:0000256" key="1">
    <source>
        <dbReference type="ARBA" id="ARBA00022723"/>
    </source>
</evidence>
<keyword evidence="12" id="KW-1185">Reference proteome</keyword>
<evidence type="ECO:0000256" key="5">
    <source>
        <dbReference type="SAM" id="MobiDB-lite"/>
    </source>
</evidence>
<feature type="compositionally biased region" description="Basic and acidic residues" evidence="5">
    <location>
        <begin position="1354"/>
        <end position="1364"/>
    </location>
</feature>
<dbReference type="InterPro" id="IPR019787">
    <property type="entry name" value="Znf_PHD-finger"/>
</dbReference>
<dbReference type="EMBL" id="CAJOBC010000971">
    <property type="protein sequence ID" value="CAF3643894.1"/>
    <property type="molecule type" value="Genomic_DNA"/>
</dbReference>
<dbReference type="OrthoDB" id="1884872at2759"/>
<dbReference type="Gene3D" id="3.30.40.10">
    <property type="entry name" value="Zinc/RING finger domain, C3HC4 (zinc finger)"/>
    <property type="match status" value="1"/>
</dbReference>
<dbReference type="InterPro" id="IPR003618">
    <property type="entry name" value="TFIIS_cen_dom"/>
</dbReference>
<dbReference type="Gene3D" id="1.10.472.30">
    <property type="entry name" value="Transcription elongation factor S-II, central domain"/>
    <property type="match status" value="1"/>
</dbReference>
<dbReference type="InterPro" id="IPR036575">
    <property type="entry name" value="TFIIS_cen_dom_sf"/>
</dbReference>
<dbReference type="PROSITE" id="PS01359">
    <property type="entry name" value="ZF_PHD_1"/>
    <property type="match status" value="1"/>
</dbReference>
<evidence type="ECO:0000259" key="6">
    <source>
        <dbReference type="PROSITE" id="PS50016"/>
    </source>
</evidence>
<sequence length="1673" mass="189786">MTDTNLFDTVIPSPDQTRALGTNYSTASSDSFQHGSRASDDGSNYSHEDERDLIFKSRKSYPTRTSRPKINYRDIERGIYGDIRNSLWNIPTERATSNGLTKRKALHQHDSDDLMKERREQAPESKDNNSNKDLPQLHNRAYASPPTLQRKNSEQDDEDEEEQQTEDTNTNRRLWCICKQVWDVNRFMIRCDNCSDWFHGDCVGITKNQAIELDMNDDQFICPICKDQQRVQTKQMAEQSNLNTIKRKRTETQAGITISSINISSGDVSEHKEQIKRQKTTVKRDNLMFNNINDKKIHCILRGCDNWSKLGWVYCSIQCIRKHINDTLRAIQSAKGSDKLTRDDIMLYEQKTDTILNSSSVPLPVDVCDWIIRHPSFQIIHPELKKATYIHRKLGIPKIHPTVSSTKLSTFTNVNNIKSYEINDKKPLSVIEKQEAAKKVQLSTSSINKSSSQKQQQQRQDSKEKSKTKTSTVASKESQSSLSKNNQMDPATIRTKVRNSLNEYLLERTQKANLTQYTSDHIKNICIHIEEEMYRIFGNTGDKYKQKFRTILFNIKDKNNDIFQKIVSKELNAKQLVQMNADDMAPDDVKEQRRLEILKEAEAIKKYNAETAVELAKRSKSKVTRQGLIELEATEHSKNDNQQLPSDDSEIIEKASVAKPVNDTSASLSSTKMLLIKPKPNILTAVSKTSTNNEKPLSKTKPTSNKRPIVETTLSQQNASTISAHSDAFILAKHRSHVFDKNCQICNSNMTVDKHLIRQTRLESTPYSLTSSVEPQTVHEQIDITIPMKVNSNISHEAIFNKNKEQQNVTTTITATPISKDETEHTDCFYPTTIDGDNDYIEPESPTGDDAKLYDDDDWSDTIHQQQQQRPAYIPSSSISRTTITPEKSLNALSYHPYQSILDDYKPTNLDNIRKSDSSETSTYPRTSITRSNSIRWRGSIYLDSQKIYCQSNQLYGNADYLYTDIPDKITICGRLRTDDLYSYVEQSLSVRDILIMNLVSSDDSTKQLFDKYVDILRLANRAAVANKGTQKSIKDIYIIPVNHINVFPPIIRAVIVNSSNNSTQLPFSTGSDGGYLFMIIIASGKRTTAAVAVSDSVKKPVKALPQQIDHQVRTTTATVAQTANRTLTYKPVGLHDEMAVNVRDPRLRNKDPRIPDEPIQHKKDTPVITASSAINLSFSQSKAASDMNTVKSEATGIEEQQNNPPSLLKTELARSPHSDDIISQQIISESLNRVRQALTLPDQRAIIVETVELLKPTPFFCNKYLDELKNILADLQNMRTPPPFTAGFKINDKSASILPGDDHRTEDMDVEEDIEDKSNSTMEFNDVDYRFLTSVQSIEETLSPMIIESKKTDISETDQDHRQQSSAMNSHQQSNVVEEKSIIVQSKDQDHRQRKSRFSSLNSIIDDGVSQIAHHKSHDQQPSTTIKNSKLPFNLNDIFPSDDEDDETDNNVQGYSKLLLDDGHKTSQKTSSEESSSVKSTFSNKFRPVIEVHQNVIITNALDTEVTSPTVDSYKPIRFSISKVPMRQRNSSISQLSSTPITNDDKKKTEKSASFIIVKPSEDPYESAPQYIDDLIQQVQLYGFQGLSLQNSNWTKSLSSSSILTGSYLSYLYQNHHGQSSKPSVNQSSTHIFPFPNSTSNSPIKYFPRSRQKNIRNSMPRYRDFDRPEGAD</sequence>
<dbReference type="PANTHER" id="PTHR11477">
    <property type="entry name" value="TRANSCRIPTION FACTOR S-II ZINC FINGER DOMAIN-CONTAINING PROTEIN"/>
    <property type="match status" value="1"/>
</dbReference>
<feature type="region of interest" description="Disordered" evidence="5">
    <location>
        <begin position="1354"/>
        <end position="1378"/>
    </location>
</feature>
<feature type="compositionally biased region" description="Acidic residues" evidence="5">
    <location>
        <begin position="155"/>
        <end position="165"/>
    </location>
</feature>
<dbReference type="GO" id="GO:0008270">
    <property type="term" value="F:zinc ion binding"/>
    <property type="evidence" value="ECO:0007669"/>
    <property type="project" value="UniProtKB-KW"/>
</dbReference>
<dbReference type="Proteomes" id="UP000681722">
    <property type="component" value="Unassembled WGS sequence"/>
</dbReference>
<organism evidence="9 12">
    <name type="scientific">Didymodactylos carnosus</name>
    <dbReference type="NCBI Taxonomy" id="1234261"/>
    <lineage>
        <taxon>Eukaryota</taxon>
        <taxon>Metazoa</taxon>
        <taxon>Spiralia</taxon>
        <taxon>Gnathifera</taxon>
        <taxon>Rotifera</taxon>
        <taxon>Eurotatoria</taxon>
        <taxon>Bdelloidea</taxon>
        <taxon>Philodinida</taxon>
        <taxon>Philodinidae</taxon>
        <taxon>Didymodactylos</taxon>
    </lineage>
</organism>
<dbReference type="InterPro" id="IPR012921">
    <property type="entry name" value="SPOC_C"/>
</dbReference>
<dbReference type="EMBL" id="CAJNOQ010000971">
    <property type="protein sequence ID" value="CAF0856130.1"/>
    <property type="molecule type" value="Genomic_DNA"/>
</dbReference>
<accession>A0A813WN90</accession>
<dbReference type="InterPro" id="IPR013083">
    <property type="entry name" value="Znf_RING/FYVE/PHD"/>
</dbReference>
<reference evidence="9" key="1">
    <citation type="submission" date="2021-02" db="EMBL/GenBank/DDBJ databases">
        <authorList>
            <person name="Nowell W R."/>
        </authorList>
    </citation>
    <scope>NUCLEOTIDE SEQUENCE</scope>
</reference>
<feature type="domain" description="TFIIS central" evidence="7">
    <location>
        <begin position="493"/>
        <end position="612"/>
    </location>
</feature>
<dbReference type="PROSITE" id="PS50016">
    <property type="entry name" value="ZF_PHD_2"/>
    <property type="match status" value="1"/>
</dbReference>
<evidence type="ECO:0000313" key="8">
    <source>
        <dbReference type="EMBL" id="CAF0765088.1"/>
    </source>
</evidence>
<evidence type="ECO:0000256" key="2">
    <source>
        <dbReference type="ARBA" id="ARBA00022771"/>
    </source>
</evidence>
<feature type="compositionally biased region" description="Acidic residues" evidence="5">
    <location>
        <begin position="1441"/>
        <end position="1450"/>
    </location>
</feature>
<dbReference type="EMBL" id="CAJOBA010000616">
    <property type="protein sequence ID" value="CAF3545138.1"/>
    <property type="molecule type" value="Genomic_DNA"/>
</dbReference>
<dbReference type="SUPFAM" id="SSF57903">
    <property type="entry name" value="FYVE/PHD zinc finger"/>
    <property type="match status" value="1"/>
</dbReference>